<dbReference type="GO" id="GO:0006412">
    <property type="term" value="P:translation"/>
    <property type="evidence" value="ECO:0007669"/>
    <property type="project" value="InterPro"/>
</dbReference>
<dbReference type="InterPro" id="IPR027486">
    <property type="entry name" value="Ribosomal_uS10_dom"/>
</dbReference>
<dbReference type="STRING" id="246437.L8Y7P2"/>
<name>L8Y7P2_TUPCH</name>
<evidence type="ECO:0000313" key="12">
    <source>
        <dbReference type="Proteomes" id="UP000011518"/>
    </source>
</evidence>
<dbReference type="Proteomes" id="UP000011518">
    <property type="component" value="Unassembled WGS sequence"/>
</dbReference>
<reference evidence="12" key="2">
    <citation type="journal article" date="2013" name="Nat. Commun.">
        <title>Genome of the Chinese tree shrew.</title>
        <authorList>
            <person name="Fan Y."/>
            <person name="Huang Z.Y."/>
            <person name="Cao C.C."/>
            <person name="Chen C.S."/>
            <person name="Chen Y.X."/>
            <person name="Fan D.D."/>
            <person name="He J."/>
            <person name="Hou H.L."/>
            <person name="Hu L."/>
            <person name="Hu X.T."/>
            <person name="Jiang X.T."/>
            <person name="Lai R."/>
            <person name="Lang Y.S."/>
            <person name="Liang B."/>
            <person name="Liao S.G."/>
            <person name="Mu D."/>
            <person name="Ma Y.Y."/>
            <person name="Niu Y.Y."/>
            <person name="Sun X.Q."/>
            <person name="Xia J.Q."/>
            <person name="Xiao J."/>
            <person name="Xiong Z.Q."/>
            <person name="Xu L."/>
            <person name="Yang L."/>
            <person name="Zhang Y."/>
            <person name="Zhao W."/>
            <person name="Zhao X.D."/>
            <person name="Zheng Y.T."/>
            <person name="Zhou J.M."/>
            <person name="Zhu Y.B."/>
            <person name="Zhang G.J."/>
            <person name="Wang J."/>
            <person name="Yao Y.G."/>
        </authorList>
    </citation>
    <scope>NUCLEOTIDE SEQUENCE [LARGE SCALE GENOMIC DNA]</scope>
</reference>
<dbReference type="InParanoid" id="L8Y7P2"/>
<dbReference type="SUPFAM" id="SSF54999">
    <property type="entry name" value="Ribosomal protein S10"/>
    <property type="match status" value="1"/>
</dbReference>
<dbReference type="Pfam" id="PF00338">
    <property type="entry name" value="Ribosomal_S10"/>
    <property type="match status" value="1"/>
</dbReference>
<evidence type="ECO:0000256" key="2">
    <source>
        <dbReference type="ARBA" id="ARBA00007102"/>
    </source>
</evidence>
<accession>L8Y7P2</accession>
<reference evidence="12" key="1">
    <citation type="submission" date="2012-07" db="EMBL/GenBank/DDBJ databases">
        <title>Genome of the Chinese tree shrew, a rising model animal genetically related to primates.</title>
        <authorList>
            <person name="Zhang G."/>
            <person name="Fan Y."/>
            <person name="Yao Y."/>
            <person name="Huang Z."/>
        </authorList>
    </citation>
    <scope>NUCLEOTIDE SEQUENCE [LARGE SCALE GENOMIC DNA]</scope>
</reference>
<feature type="domain" description="Small ribosomal subunit protein uS10" evidence="10">
    <location>
        <begin position="21"/>
        <end position="107"/>
    </location>
</feature>
<sequence>MAFKDTRKTPVELEVAIQRIRLTLTSHDVKSLEKVCADSTRNAKKKNLKVKGSVGMPTKTLRITTGKTSVGLCSDENLQATELHSPSEIVKQIISISIEPGVEVKITTADAYVNYLNKLIIS</sequence>
<dbReference type="EMBL" id="KB364594">
    <property type="protein sequence ID" value="ELV12277.1"/>
    <property type="molecule type" value="Genomic_DNA"/>
</dbReference>
<organism evidence="11 12">
    <name type="scientific">Tupaia chinensis</name>
    <name type="common">Chinese tree shrew</name>
    <name type="synonym">Tupaia belangeri chinensis</name>
    <dbReference type="NCBI Taxonomy" id="246437"/>
    <lineage>
        <taxon>Eukaryota</taxon>
        <taxon>Metazoa</taxon>
        <taxon>Chordata</taxon>
        <taxon>Craniata</taxon>
        <taxon>Vertebrata</taxon>
        <taxon>Euteleostomi</taxon>
        <taxon>Mammalia</taxon>
        <taxon>Eutheria</taxon>
        <taxon>Euarchontoglires</taxon>
        <taxon>Scandentia</taxon>
        <taxon>Tupaiidae</taxon>
        <taxon>Tupaia</taxon>
    </lineage>
</organism>
<comment type="subunit">
    <text evidence="3">Component of the 40S small ribosomal subunit.</text>
</comment>
<keyword evidence="4" id="KW-0963">Cytoplasm</keyword>
<comment type="function">
    <text evidence="9">Component of the small ribosomal subunit. The ribosome is a large ribonucleoprotein complex responsible for the synthesis of proteins in the cell.</text>
</comment>
<evidence type="ECO:0000256" key="4">
    <source>
        <dbReference type="ARBA" id="ARBA00022490"/>
    </source>
</evidence>
<evidence type="ECO:0000256" key="8">
    <source>
        <dbReference type="ARBA" id="ARBA00035450"/>
    </source>
</evidence>
<evidence type="ECO:0000256" key="6">
    <source>
        <dbReference type="ARBA" id="ARBA00023274"/>
    </source>
</evidence>
<dbReference type="GO" id="GO:0003735">
    <property type="term" value="F:structural constituent of ribosome"/>
    <property type="evidence" value="ECO:0007669"/>
    <property type="project" value="InterPro"/>
</dbReference>
<keyword evidence="5 11" id="KW-0689">Ribosomal protein</keyword>
<evidence type="ECO:0000256" key="7">
    <source>
        <dbReference type="ARBA" id="ARBA00035162"/>
    </source>
</evidence>
<evidence type="ECO:0000259" key="10">
    <source>
        <dbReference type="SMART" id="SM01403"/>
    </source>
</evidence>
<keyword evidence="12" id="KW-1185">Reference proteome</keyword>
<dbReference type="InterPro" id="IPR001848">
    <property type="entry name" value="Ribosomal_uS10"/>
</dbReference>
<dbReference type="Gene3D" id="3.30.70.600">
    <property type="entry name" value="Ribosomal protein S10 domain"/>
    <property type="match status" value="1"/>
</dbReference>
<dbReference type="AlphaFoldDB" id="L8Y7P2"/>
<dbReference type="GO" id="GO:1990904">
    <property type="term" value="C:ribonucleoprotein complex"/>
    <property type="evidence" value="ECO:0007669"/>
    <property type="project" value="UniProtKB-KW"/>
</dbReference>
<dbReference type="FunFam" id="3.30.70.600:FF:000011">
    <property type="entry name" value="Uncharacterized protein"/>
    <property type="match status" value="1"/>
</dbReference>
<proteinExistence type="inferred from homology"/>
<evidence type="ECO:0000313" key="11">
    <source>
        <dbReference type="EMBL" id="ELV12277.1"/>
    </source>
</evidence>
<comment type="similarity">
    <text evidence="2">Belongs to the universal ribosomal protein uS10 family.</text>
</comment>
<comment type="subcellular location">
    <subcellularLocation>
        <location evidence="1">Cytoplasm</location>
    </subcellularLocation>
</comment>
<protein>
    <recommendedName>
        <fullName evidence="7">Small ribosomal subunit protein uS10</fullName>
    </recommendedName>
    <alternativeName>
        <fullName evidence="8">40S ribosomal protein S20</fullName>
    </alternativeName>
</protein>
<evidence type="ECO:0000256" key="3">
    <source>
        <dbReference type="ARBA" id="ARBA00011542"/>
    </source>
</evidence>
<evidence type="ECO:0000256" key="1">
    <source>
        <dbReference type="ARBA" id="ARBA00004496"/>
    </source>
</evidence>
<keyword evidence="6" id="KW-0687">Ribonucleoprotein</keyword>
<evidence type="ECO:0000256" key="9">
    <source>
        <dbReference type="ARBA" id="ARBA00045746"/>
    </source>
</evidence>
<gene>
    <name evidence="11" type="ORF">TREES_T100003544</name>
</gene>
<evidence type="ECO:0000256" key="5">
    <source>
        <dbReference type="ARBA" id="ARBA00022980"/>
    </source>
</evidence>
<dbReference type="SMART" id="SM01403">
    <property type="entry name" value="Ribosomal_S10"/>
    <property type="match status" value="1"/>
</dbReference>
<dbReference type="GO" id="GO:0022626">
    <property type="term" value="C:cytosolic ribosome"/>
    <property type="evidence" value="ECO:0007669"/>
    <property type="project" value="UniProtKB-ARBA"/>
</dbReference>
<dbReference type="PANTHER" id="PTHR11700">
    <property type="entry name" value="30S RIBOSOMAL PROTEIN S10 FAMILY MEMBER"/>
    <property type="match status" value="1"/>
</dbReference>
<dbReference type="InterPro" id="IPR036838">
    <property type="entry name" value="Ribosomal_uS10_dom_sf"/>
</dbReference>